<dbReference type="Gene3D" id="1.10.260.40">
    <property type="entry name" value="lambda repressor-like DNA-binding domains"/>
    <property type="match status" value="1"/>
</dbReference>
<keyword evidence="2" id="KW-0238">DNA-binding</keyword>
<dbReference type="PANTHER" id="PTHR46797:SF23">
    <property type="entry name" value="HTH-TYPE TRANSCRIPTIONAL REGULATOR SUTR"/>
    <property type="match status" value="1"/>
</dbReference>
<dbReference type="RefSeq" id="WP_376812986.1">
    <property type="nucleotide sequence ID" value="NZ_JBHSDY010000005.1"/>
</dbReference>
<evidence type="ECO:0000313" key="6">
    <source>
        <dbReference type="Proteomes" id="UP001595756"/>
    </source>
</evidence>
<dbReference type="PROSITE" id="PS50943">
    <property type="entry name" value="HTH_CROC1"/>
    <property type="match status" value="1"/>
</dbReference>
<organism evidence="5 6">
    <name type="scientific">Castellaniella hirudinis</name>
    <dbReference type="NCBI Taxonomy" id="1144617"/>
    <lineage>
        <taxon>Bacteria</taxon>
        <taxon>Pseudomonadati</taxon>
        <taxon>Pseudomonadota</taxon>
        <taxon>Betaproteobacteria</taxon>
        <taxon>Burkholderiales</taxon>
        <taxon>Alcaligenaceae</taxon>
        <taxon>Castellaniella</taxon>
    </lineage>
</organism>
<dbReference type="InterPro" id="IPR001387">
    <property type="entry name" value="Cro/C1-type_HTH"/>
</dbReference>
<accession>A0ABV8RZ40</accession>
<reference evidence="6" key="1">
    <citation type="journal article" date="2019" name="Int. J. Syst. Evol. Microbiol.">
        <title>The Global Catalogue of Microorganisms (GCM) 10K type strain sequencing project: providing services to taxonomists for standard genome sequencing and annotation.</title>
        <authorList>
            <consortium name="The Broad Institute Genomics Platform"/>
            <consortium name="The Broad Institute Genome Sequencing Center for Infectious Disease"/>
            <person name="Wu L."/>
            <person name="Ma J."/>
        </authorList>
    </citation>
    <scope>NUCLEOTIDE SEQUENCE [LARGE SCALE GENOMIC DNA]</scope>
    <source>
        <strain evidence="6">CGMCC 1.19029</strain>
    </source>
</reference>
<evidence type="ECO:0000256" key="1">
    <source>
        <dbReference type="ARBA" id="ARBA00023015"/>
    </source>
</evidence>
<dbReference type="SMART" id="SM00530">
    <property type="entry name" value="HTH_XRE"/>
    <property type="match status" value="1"/>
</dbReference>
<keyword evidence="3" id="KW-0804">Transcription</keyword>
<evidence type="ECO:0000256" key="3">
    <source>
        <dbReference type="ARBA" id="ARBA00023163"/>
    </source>
</evidence>
<evidence type="ECO:0000256" key="2">
    <source>
        <dbReference type="ARBA" id="ARBA00023125"/>
    </source>
</evidence>
<dbReference type="CDD" id="cd00093">
    <property type="entry name" value="HTH_XRE"/>
    <property type="match status" value="1"/>
</dbReference>
<evidence type="ECO:0000259" key="4">
    <source>
        <dbReference type="PROSITE" id="PS50943"/>
    </source>
</evidence>
<dbReference type="Pfam" id="PF01381">
    <property type="entry name" value="HTH_3"/>
    <property type="match status" value="1"/>
</dbReference>
<dbReference type="InterPro" id="IPR050807">
    <property type="entry name" value="TransReg_Diox_bact_type"/>
</dbReference>
<dbReference type="InterPro" id="IPR010982">
    <property type="entry name" value="Lambda_DNA-bd_dom_sf"/>
</dbReference>
<dbReference type="PANTHER" id="PTHR46797">
    <property type="entry name" value="HTH-TYPE TRANSCRIPTIONAL REGULATOR"/>
    <property type="match status" value="1"/>
</dbReference>
<name>A0ABV8RZ40_9BURK</name>
<dbReference type="SUPFAM" id="SSF47413">
    <property type="entry name" value="lambda repressor-like DNA-binding domains"/>
    <property type="match status" value="1"/>
</dbReference>
<sequence length="110" mass="11994">MVGARGIISRVVTYCNNSVCWCYIQQQASRSGTARLSPDYAGNPTLVGIGQTIRALRAESGLSQESLAHKAEIDRSYMGGIERGEHNLTIINLQRICKAWMSAFGNWGGC</sequence>
<dbReference type="Proteomes" id="UP001595756">
    <property type="component" value="Unassembled WGS sequence"/>
</dbReference>
<dbReference type="EMBL" id="JBHSDY010000005">
    <property type="protein sequence ID" value="MFC4298145.1"/>
    <property type="molecule type" value="Genomic_DNA"/>
</dbReference>
<evidence type="ECO:0000313" key="5">
    <source>
        <dbReference type="EMBL" id="MFC4298145.1"/>
    </source>
</evidence>
<gene>
    <name evidence="5" type="ORF">ACFO0J_08855</name>
</gene>
<keyword evidence="1" id="KW-0805">Transcription regulation</keyword>
<feature type="domain" description="HTH cro/C1-type" evidence="4">
    <location>
        <begin position="53"/>
        <end position="99"/>
    </location>
</feature>
<comment type="caution">
    <text evidence="5">The sequence shown here is derived from an EMBL/GenBank/DDBJ whole genome shotgun (WGS) entry which is preliminary data.</text>
</comment>
<protein>
    <submittedName>
        <fullName evidence="5">Helix-turn-helix domain-containing protein</fullName>
    </submittedName>
</protein>
<keyword evidence="6" id="KW-1185">Reference proteome</keyword>
<proteinExistence type="predicted"/>